<organism evidence="1 2">
    <name type="scientific">Pseudoalteromonas lipolytica</name>
    <dbReference type="NCBI Taxonomy" id="570156"/>
    <lineage>
        <taxon>Bacteria</taxon>
        <taxon>Pseudomonadati</taxon>
        <taxon>Pseudomonadota</taxon>
        <taxon>Gammaproteobacteria</taxon>
        <taxon>Alteromonadales</taxon>
        <taxon>Pseudoalteromonadaceae</taxon>
        <taxon>Pseudoalteromonas</taxon>
    </lineage>
</organism>
<reference evidence="1 2" key="1">
    <citation type="submission" date="2018-08" db="EMBL/GenBank/DDBJ databases">
        <title>Draft genome sequence of Pseudoalteromonas donghaensis HJ51.</title>
        <authorList>
            <person name="Oh J."/>
            <person name="Roh D."/>
        </authorList>
    </citation>
    <scope>NUCLEOTIDE SEQUENCE [LARGE SCALE GENOMIC DNA]</scope>
    <source>
        <strain evidence="1 2">HJ51</strain>
        <plasmid evidence="1 2">unnamed1</plasmid>
    </source>
</reference>
<sequence>MPNYIYPEAIEAYAASKFKKLPADYRDLIVSKTVKYAKANDSFAIQSQISKDHLPDWANSLLSKGEEVHRFKPNEQLEKDLHKITKFINELVEISKKKTKGDLHAKALKNMRSIEHSHFKGLLNLAEDWFRNIDRKVFLENTNEAKKDLDLGDYFWSPASQTSEIERWGQRLGGNCLADGHYHDELENGEVEIWGLFSRSENLLAVAAFMDNQLADFESRGKDGDERLENAAQYREQLLELIKFNNYSATSEDATEVLEIHGQTDIKIYNDDSPAYAMFDEKEQTLLIYSKLLKCIIPFQLGSICEQTSPSLQFDIEYELNRDVSPEVIDEICVALIQAYDNKITPEWFDLSQLQEFSSSGLYWKDPTANKFSTDCNFVFSELDGELWYQYSKWGVKKLISHDLDGSHVVDNRNRFAQRFASKEQRNRELKFICKHIDAFPDLMHSQTGNVHLTPTISNGKVLKPKQGWKLIDESEDQRIKVYERVVDDYFETLQTKQVICSYNSKLKAGCLVRQLSARKHDVKIQAPGNSPEAYEFMMQNIPWNSYSDEYSEHSIRHKDNHVNDSFLNKNGNGIIPDENVLGTPYKYKAYKNKALIFDENNLLQLVFLLKGDVITHVYELRKSKKLAKDFFKIIEVLHYQLADSIKELRVLGIKNNVDELIQTIRYESNTIEIVRFDDTLEINYQSEDDDVCQVVIDTDEISVFGSIASKEQYDDMRQALLFTLNLKPLIFSHCSLSTYEILVFFGIMLCSITNEFFLEDLNEDDTPPEGWIINQNGISNRLFDEEQSLFYKDGQFNVNYHNIDLFTKNQQAIKELLSWFESRIEPLEEHFDLVFNE</sequence>
<name>A0AAD0S412_9GAMM</name>
<dbReference type="EMBL" id="CP032091">
    <property type="protein sequence ID" value="AXV67452.1"/>
    <property type="molecule type" value="Genomic_DNA"/>
</dbReference>
<dbReference type="GeneID" id="99507635"/>
<dbReference type="RefSeq" id="WP_118845136.1">
    <property type="nucleotide sequence ID" value="NZ_CP032091.1"/>
</dbReference>
<dbReference type="AlphaFoldDB" id="A0AAD0S412"/>
<protein>
    <submittedName>
        <fullName evidence="1">Uncharacterized protein</fullName>
    </submittedName>
</protein>
<evidence type="ECO:0000313" key="2">
    <source>
        <dbReference type="Proteomes" id="UP000264605"/>
    </source>
</evidence>
<evidence type="ECO:0000313" key="1">
    <source>
        <dbReference type="EMBL" id="AXV67452.1"/>
    </source>
</evidence>
<dbReference type="Proteomes" id="UP000264605">
    <property type="component" value="Plasmid unnamed1"/>
</dbReference>
<proteinExistence type="predicted"/>
<gene>
    <name evidence="1" type="ORF">D0907_19300</name>
</gene>
<keyword evidence="1" id="KW-0614">Plasmid</keyword>
<accession>A0AAD0S412</accession>
<geneLocation type="plasmid" evidence="1 2">
    <name>unnamed1</name>
</geneLocation>
<dbReference type="KEGG" id="pdj:D0907_19300"/>